<protein>
    <submittedName>
        <fullName evidence="2">Uncharacterized protein</fullName>
    </submittedName>
</protein>
<evidence type="ECO:0000313" key="2">
    <source>
        <dbReference type="EMBL" id="OGZ34557.1"/>
    </source>
</evidence>
<reference evidence="2 3" key="1">
    <citation type="journal article" date="2016" name="Nat. Commun.">
        <title>Thousands of microbial genomes shed light on interconnected biogeochemical processes in an aquifer system.</title>
        <authorList>
            <person name="Anantharaman K."/>
            <person name="Brown C.T."/>
            <person name="Hug L.A."/>
            <person name="Sharon I."/>
            <person name="Castelle C.J."/>
            <person name="Probst A.J."/>
            <person name="Thomas B.C."/>
            <person name="Singh A."/>
            <person name="Wilkins M.J."/>
            <person name="Karaoz U."/>
            <person name="Brodie E.L."/>
            <person name="Williams K.H."/>
            <person name="Hubbard S.S."/>
            <person name="Banfield J.F."/>
        </authorList>
    </citation>
    <scope>NUCLEOTIDE SEQUENCE [LARGE SCALE GENOMIC DNA]</scope>
</reference>
<dbReference type="AlphaFoldDB" id="A0A1G2F9K0"/>
<dbReference type="EMBL" id="MHMW01000007">
    <property type="protein sequence ID" value="OGZ34557.1"/>
    <property type="molecule type" value="Genomic_DNA"/>
</dbReference>
<sequence length="128" mass="14868">MKKRSNYRGKERAVDKMNPEFIMSLKEDFQDYIDQRPQLKHLTFEEFLSIAKNCKELYGLISEGKIKIKKHPIPDAPPISTEEEEPQIVSLCRCSRKAPHIFCSLPTGMHGLSSPNRLRQLDQKGRKK</sequence>
<accession>A0A1G2F9K0</accession>
<proteinExistence type="predicted"/>
<dbReference type="STRING" id="1801992.A2Y98_01030"/>
<name>A0A1G2F9K0_9BACT</name>
<evidence type="ECO:0000256" key="1">
    <source>
        <dbReference type="SAM" id="MobiDB-lite"/>
    </source>
</evidence>
<evidence type="ECO:0000313" key="3">
    <source>
        <dbReference type="Proteomes" id="UP000179099"/>
    </source>
</evidence>
<feature type="compositionally biased region" description="Basic and acidic residues" evidence="1">
    <location>
        <begin position="119"/>
        <end position="128"/>
    </location>
</feature>
<comment type="caution">
    <text evidence="2">The sequence shown here is derived from an EMBL/GenBank/DDBJ whole genome shotgun (WGS) entry which is preliminary data.</text>
</comment>
<feature type="region of interest" description="Disordered" evidence="1">
    <location>
        <begin position="108"/>
        <end position="128"/>
    </location>
</feature>
<dbReference type="Proteomes" id="UP000179099">
    <property type="component" value="Unassembled WGS sequence"/>
</dbReference>
<organism evidence="2 3">
    <name type="scientific">Candidatus Portnoybacteria bacterium RBG_19FT_COMBO_36_7</name>
    <dbReference type="NCBI Taxonomy" id="1801992"/>
    <lineage>
        <taxon>Bacteria</taxon>
        <taxon>Candidatus Portnoyibacteriota</taxon>
    </lineage>
</organism>
<gene>
    <name evidence="2" type="ORF">A2Y98_01030</name>
</gene>